<keyword evidence="3" id="KW-1185">Reference proteome</keyword>
<feature type="region of interest" description="Disordered" evidence="1">
    <location>
        <begin position="14"/>
        <end position="48"/>
    </location>
</feature>
<protein>
    <submittedName>
        <fullName evidence="2">Uncharacterized protein</fullName>
    </submittedName>
</protein>
<evidence type="ECO:0000313" key="3">
    <source>
        <dbReference type="Proteomes" id="UP000499080"/>
    </source>
</evidence>
<feature type="region of interest" description="Disordered" evidence="1">
    <location>
        <begin position="67"/>
        <end position="100"/>
    </location>
</feature>
<name>A0A4Y2SNX0_ARAVE</name>
<organism evidence="2 3">
    <name type="scientific">Araneus ventricosus</name>
    <name type="common">Orbweaver spider</name>
    <name type="synonym">Epeira ventricosa</name>
    <dbReference type="NCBI Taxonomy" id="182803"/>
    <lineage>
        <taxon>Eukaryota</taxon>
        <taxon>Metazoa</taxon>
        <taxon>Ecdysozoa</taxon>
        <taxon>Arthropoda</taxon>
        <taxon>Chelicerata</taxon>
        <taxon>Arachnida</taxon>
        <taxon>Araneae</taxon>
        <taxon>Araneomorphae</taxon>
        <taxon>Entelegynae</taxon>
        <taxon>Araneoidea</taxon>
        <taxon>Araneidae</taxon>
        <taxon>Araneus</taxon>
    </lineage>
</organism>
<feature type="compositionally biased region" description="Polar residues" evidence="1">
    <location>
        <begin position="23"/>
        <end position="33"/>
    </location>
</feature>
<evidence type="ECO:0000313" key="2">
    <source>
        <dbReference type="EMBL" id="GBN89561.1"/>
    </source>
</evidence>
<accession>A0A4Y2SNX0</accession>
<proteinExistence type="predicted"/>
<evidence type="ECO:0000256" key="1">
    <source>
        <dbReference type="SAM" id="MobiDB-lite"/>
    </source>
</evidence>
<gene>
    <name evidence="2" type="ORF">AVEN_231774_1</name>
</gene>
<reference evidence="2 3" key="1">
    <citation type="journal article" date="2019" name="Sci. Rep.">
        <title>Orb-weaving spider Araneus ventricosus genome elucidates the spidroin gene catalogue.</title>
        <authorList>
            <person name="Kono N."/>
            <person name="Nakamura H."/>
            <person name="Ohtoshi R."/>
            <person name="Moran D.A.P."/>
            <person name="Shinohara A."/>
            <person name="Yoshida Y."/>
            <person name="Fujiwara M."/>
            <person name="Mori M."/>
            <person name="Tomita M."/>
            <person name="Arakawa K."/>
        </authorList>
    </citation>
    <scope>NUCLEOTIDE SEQUENCE [LARGE SCALE GENOMIC DNA]</scope>
</reference>
<sequence length="100" mass="11277">MVVNILQARATHRFQLPGLNPDRNVSGTRTGSNLPGGPHKSPPNKSLRDRYTNCYAQAIHLVESYRKRENLQRARLPQSGNTIENRGRGRPNRSAETETE</sequence>
<dbReference type="Proteomes" id="UP000499080">
    <property type="component" value="Unassembled WGS sequence"/>
</dbReference>
<dbReference type="AlphaFoldDB" id="A0A4Y2SNX0"/>
<comment type="caution">
    <text evidence="2">The sequence shown here is derived from an EMBL/GenBank/DDBJ whole genome shotgun (WGS) entry which is preliminary data.</text>
</comment>
<dbReference type="EMBL" id="BGPR01022848">
    <property type="protein sequence ID" value="GBN89561.1"/>
    <property type="molecule type" value="Genomic_DNA"/>
</dbReference>